<keyword evidence="1" id="KW-0472">Membrane</keyword>
<name>A0A4P9K5T6_9GAMM</name>
<keyword evidence="1" id="KW-0812">Transmembrane</keyword>
<dbReference type="PANTHER" id="PTHR40547">
    <property type="entry name" value="SLL0298 PROTEIN"/>
    <property type="match status" value="1"/>
</dbReference>
<dbReference type="AlphaFoldDB" id="A0A4P9K5T6"/>
<proteinExistence type="predicted"/>
<dbReference type="Proteomes" id="UP000304864">
    <property type="component" value="Chromosome"/>
</dbReference>
<accession>A0A4P9K5T6</accession>
<feature type="domain" description="DUF2062" evidence="2">
    <location>
        <begin position="25"/>
        <end position="164"/>
    </location>
</feature>
<evidence type="ECO:0000313" key="4">
    <source>
        <dbReference type="Proteomes" id="UP000304864"/>
    </source>
</evidence>
<feature type="transmembrane region" description="Helical" evidence="1">
    <location>
        <begin position="45"/>
        <end position="71"/>
    </location>
</feature>
<evidence type="ECO:0000313" key="3">
    <source>
        <dbReference type="EMBL" id="QCU90352.1"/>
    </source>
</evidence>
<gene>
    <name evidence="3" type="ORF">FE785_06765</name>
</gene>
<dbReference type="RefSeq" id="WP_138565027.1">
    <property type="nucleotide sequence ID" value="NZ_CP040602.1"/>
</dbReference>
<keyword evidence="1" id="KW-1133">Transmembrane helix</keyword>
<dbReference type="PANTHER" id="PTHR40547:SF1">
    <property type="entry name" value="SLL0298 PROTEIN"/>
    <property type="match status" value="1"/>
</dbReference>
<dbReference type="OrthoDB" id="9786029at2"/>
<sequence length="172" mass="19649">MPKKLIKRYLPHPDKIKKAKGLGVLGEWLHNPNIWHLNRHSVSKAFIIGLFWMSIPIPSQMITAAISAVLFRANLPLSVALVWISNPITMGPIFYFNYLVGTWILGTEAEEELGFELSWNWIIHTLGDLWLPLYLGSAVVGIALGILAYLLIQLAWRMHVIQNWNNRKQNKS</sequence>
<dbReference type="InterPro" id="IPR018639">
    <property type="entry name" value="DUF2062"/>
</dbReference>
<reference evidence="3 4" key="1">
    <citation type="submission" date="2019-05" db="EMBL/GenBank/DDBJ databases">
        <title>Thiomicrorhabdus sediminis sp. nov, a novel sulfur-oxidizing bacterium isolated from coastal sediment.</title>
        <authorList>
            <person name="Liu X."/>
        </authorList>
    </citation>
    <scope>NUCLEOTIDE SEQUENCE [LARGE SCALE GENOMIC DNA]</scope>
    <source>
        <strain evidence="3 4">G1</strain>
    </source>
</reference>
<organism evidence="3 4">
    <name type="scientific">Thiomicrorhabdus sediminis</name>
    <dbReference type="NCBI Taxonomy" id="2580412"/>
    <lineage>
        <taxon>Bacteria</taxon>
        <taxon>Pseudomonadati</taxon>
        <taxon>Pseudomonadota</taxon>
        <taxon>Gammaproteobacteria</taxon>
        <taxon>Thiotrichales</taxon>
        <taxon>Piscirickettsiaceae</taxon>
        <taxon>Thiomicrorhabdus</taxon>
    </lineage>
</organism>
<keyword evidence="4" id="KW-1185">Reference proteome</keyword>
<evidence type="ECO:0000259" key="2">
    <source>
        <dbReference type="Pfam" id="PF09835"/>
    </source>
</evidence>
<feature type="transmembrane region" description="Helical" evidence="1">
    <location>
        <begin position="129"/>
        <end position="152"/>
    </location>
</feature>
<dbReference type="EMBL" id="CP040602">
    <property type="protein sequence ID" value="QCU90352.1"/>
    <property type="molecule type" value="Genomic_DNA"/>
</dbReference>
<protein>
    <submittedName>
        <fullName evidence="3">DUF2062 domain-containing protein</fullName>
    </submittedName>
</protein>
<dbReference type="KEGG" id="thig:FE785_06765"/>
<evidence type="ECO:0000256" key="1">
    <source>
        <dbReference type="SAM" id="Phobius"/>
    </source>
</evidence>
<dbReference type="Pfam" id="PF09835">
    <property type="entry name" value="DUF2062"/>
    <property type="match status" value="1"/>
</dbReference>